<sequence length="66" mass="7898">MAAGMFREVIFFPSLAEKCKDRCEIKYSKIFLPKEKKLRKNEKTKRKQKLNNYIGRTCVDLLLSLW</sequence>
<dbReference type="EMBL" id="JAWDGP010002523">
    <property type="protein sequence ID" value="KAK3782270.1"/>
    <property type="molecule type" value="Genomic_DNA"/>
</dbReference>
<keyword evidence="2" id="KW-1185">Reference proteome</keyword>
<name>A0AAE1A6S1_9GAST</name>
<organism evidence="1 2">
    <name type="scientific">Elysia crispata</name>
    <name type="common">lettuce slug</name>
    <dbReference type="NCBI Taxonomy" id="231223"/>
    <lineage>
        <taxon>Eukaryota</taxon>
        <taxon>Metazoa</taxon>
        <taxon>Spiralia</taxon>
        <taxon>Lophotrochozoa</taxon>
        <taxon>Mollusca</taxon>
        <taxon>Gastropoda</taxon>
        <taxon>Heterobranchia</taxon>
        <taxon>Euthyneura</taxon>
        <taxon>Panpulmonata</taxon>
        <taxon>Sacoglossa</taxon>
        <taxon>Placobranchoidea</taxon>
        <taxon>Plakobranchidae</taxon>
        <taxon>Elysia</taxon>
    </lineage>
</organism>
<evidence type="ECO:0000313" key="2">
    <source>
        <dbReference type="Proteomes" id="UP001283361"/>
    </source>
</evidence>
<protein>
    <submittedName>
        <fullName evidence="1">Uncharacterized protein</fullName>
    </submittedName>
</protein>
<reference evidence="1" key="1">
    <citation type="journal article" date="2023" name="G3 (Bethesda)">
        <title>A reference genome for the long-term kleptoplast-retaining sea slug Elysia crispata morphotype clarki.</title>
        <authorList>
            <person name="Eastman K.E."/>
            <person name="Pendleton A.L."/>
            <person name="Shaikh M.A."/>
            <person name="Suttiyut T."/>
            <person name="Ogas R."/>
            <person name="Tomko P."/>
            <person name="Gavelis G."/>
            <person name="Widhalm J.R."/>
            <person name="Wisecaver J.H."/>
        </authorList>
    </citation>
    <scope>NUCLEOTIDE SEQUENCE</scope>
    <source>
        <strain evidence="1">ECLA1</strain>
    </source>
</reference>
<dbReference type="Proteomes" id="UP001283361">
    <property type="component" value="Unassembled WGS sequence"/>
</dbReference>
<gene>
    <name evidence="1" type="ORF">RRG08_008191</name>
</gene>
<evidence type="ECO:0000313" key="1">
    <source>
        <dbReference type="EMBL" id="KAK3782270.1"/>
    </source>
</evidence>
<dbReference type="AlphaFoldDB" id="A0AAE1A6S1"/>
<accession>A0AAE1A6S1</accession>
<proteinExistence type="predicted"/>
<comment type="caution">
    <text evidence="1">The sequence shown here is derived from an EMBL/GenBank/DDBJ whole genome shotgun (WGS) entry which is preliminary data.</text>
</comment>